<dbReference type="PANTHER" id="PTHR43618">
    <property type="entry name" value="7-ALPHA-HYDROXYSTEROID DEHYDROGENASE"/>
    <property type="match status" value="1"/>
</dbReference>
<dbReference type="PRINTS" id="PR00080">
    <property type="entry name" value="SDRFAMILY"/>
</dbReference>
<name>A0A382IU70_9ZZZZ</name>
<dbReference type="Pfam" id="PF13561">
    <property type="entry name" value="adh_short_C2"/>
    <property type="match status" value="1"/>
</dbReference>
<proteinExistence type="inferred from homology"/>
<comment type="similarity">
    <text evidence="1">Belongs to the short-chain dehydrogenases/reductases (SDR) family.</text>
</comment>
<organism evidence="4">
    <name type="scientific">marine metagenome</name>
    <dbReference type="NCBI Taxonomy" id="408172"/>
    <lineage>
        <taxon>unclassified sequences</taxon>
        <taxon>metagenomes</taxon>
        <taxon>ecological metagenomes</taxon>
    </lineage>
</organism>
<dbReference type="PANTHER" id="PTHR43618:SF8">
    <property type="entry name" value="7ALPHA-HYDROXYSTEROID DEHYDROGENASE"/>
    <property type="match status" value="1"/>
</dbReference>
<protein>
    <recommendedName>
        <fullName evidence="5">Short-chain dehydrogenase</fullName>
    </recommendedName>
</protein>
<evidence type="ECO:0008006" key="5">
    <source>
        <dbReference type="Google" id="ProtNLM"/>
    </source>
</evidence>
<dbReference type="AlphaFoldDB" id="A0A382IU70"/>
<keyword evidence="2" id="KW-0521">NADP</keyword>
<evidence type="ECO:0000256" key="3">
    <source>
        <dbReference type="ARBA" id="ARBA00023002"/>
    </source>
</evidence>
<dbReference type="SUPFAM" id="SSF51735">
    <property type="entry name" value="NAD(P)-binding Rossmann-fold domains"/>
    <property type="match status" value="1"/>
</dbReference>
<dbReference type="EMBL" id="UINC01069623">
    <property type="protein sequence ID" value="SVC03138.1"/>
    <property type="molecule type" value="Genomic_DNA"/>
</dbReference>
<sequence>MASTIVELGGDIIMVDMPGSDYLSLTSDLRKINNVDIQHIDCNLEDKDERSNLITNIIKDHNKGIDILINNAAFVGTSNLSGWATKFEDQSVDTWRRAIEVNLTAVFDLSQGLSDLLRKTGNGSIINISSIYGVYGPDLSLYEGTEMGNPAAYAASKGGLVQLTRWLATVIAPDVRVNTISPGGIWRNQPSKFVKRYESRTPLKRMATEEDFKGVVAYLASDLSSYVTGQNILVDGGW</sequence>
<evidence type="ECO:0000256" key="2">
    <source>
        <dbReference type="ARBA" id="ARBA00022857"/>
    </source>
</evidence>
<dbReference type="InterPro" id="IPR052178">
    <property type="entry name" value="Sec_Metab_Biosynth_SDR"/>
</dbReference>
<dbReference type="GO" id="GO:0016491">
    <property type="term" value="F:oxidoreductase activity"/>
    <property type="evidence" value="ECO:0007669"/>
    <property type="project" value="UniProtKB-KW"/>
</dbReference>
<dbReference type="PRINTS" id="PR00081">
    <property type="entry name" value="GDHRDH"/>
</dbReference>
<feature type="non-terminal residue" evidence="4">
    <location>
        <position position="238"/>
    </location>
</feature>
<evidence type="ECO:0000313" key="4">
    <source>
        <dbReference type="EMBL" id="SVC03138.1"/>
    </source>
</evidence>
<dbReference type="InterPro" id="IPR036291">
    <property type="entry name" value="NAD(P)-bd_dom_sf"/>
</dbReference>
<gene>
    <name evidence="4" type="ORF">METZ01_LOCUS255992</name>
</gene>
<reference evidence="4" key="1">
    <citation type="submission" date="2018-05" db="EMBL/GenBank/DDBJ databases">
        <authorList>
            <person name="Lanie J.A."/>
            <person name="Ng W.-L."/>
            <person name="Kazmierczak K.M."/>
            <person name="Andrzejewski T.M."/>
            <person name="Davidsen T.M."/>
            <person name="Wayne K.J."/>
            <person name="Tettelin H."/>
            <person name="Glass J.I."/>
            <person name="Rusch D."/>
            <person name="Podicherti R."/>
            <person name="Tsui H.-C.T."/>
            <person name="Winkler M.E."/>
        </authorList>
    </citation>
    <scope>NUCLEOTIDE SEQUENCE</scope>
</reference>
<keyword evidence="3" id="KW-0560">Oxidoreductase</keyword>
<dbReference type="Gene3D" id="3.40.50.720">
    <property type="entry name" value="NAD(P)-binding Rossmann-like Domain"/>
    <property type="match status" value="1"/>
</dbReference>
<accession>A0A382IU70</accession>
<evidence type="ECO:0000256" key="1">
    <source>
        <dbReference type="ARBA" id="ARBA00006484"/>
    </source>
</evidence>
<dbReference type="InterPro" id="IPR002347">
    <property type="entry name" value="SDR_fam"/>
</dbReference>